<accession>A0ABU1NIY1</accession>
<dbReference type="SUPFAM" id="SSF53850">
    <property type="entry name" value="Periplasmic binding protein-like II"/>
    <property type="match status" value="1"/>
</dbReference>
<evidence type="ECO:0000256" key="2">
    <source>
        <dbReference type="ARBA" id="ARBA00022729"/>
    </source>
</evidence>
<dbReference type="EMBL" id="JAVDRF010000010">
    <property type="protein sequence ID" value="MDR6538400.1"/>
    <property type="molecule type" value="Genomic_DNA"/>
</dbReference>
<name>A0ABU1NIY1_9BURK</name>
<dbReference type="Proteomes" id="UP001184230">
    <property type="component" value="Unassembled WGS sequence"/>
</dbReference>
<proteinExistence type="inferred from homology"/>
<dbReference type="InterPro" id="IPR023765">
    <property type="entry name" value="SBP_5_CS"/>
</dbReference>
<comment type="similarity">
    <text evidence="1">Belongs to the bacterial solute-binding protein 5 family.</text>
</comment>
<dbReference type="Pfam" id="PF00496">
    <property type="entry name" value="SBP_bac_5"/>
    <property type="match status" value="1"/>
</dbReference>
<dbReference type="PROSITE" id="PS51318">
    <property type="entry name" value="TAT"/>
    <property type="match status" value="1"/>
</dbReference>
<dbReference type="InterPro" id="IPR006311">
    <property type="entry name" value="TAT_signal"/>
</dbReference>
<dbReference type="Gene3D" id="3.10.105.10">
    <property type="entry name" value="Dipeptide-binding Protein, Domain 3"/>
    <property type="match status" value="1"/>
</dbReference>
<dbReference type="PANTHER" id="PTHR30290:SF38">
    <property type="entry name" value="D,D-DIPEPTIDE-BINDING PERIPLASMIC PROTEIN DDPA-RELATED"/>
    <property type="match status" value="1"/>
</dbReference>
<keyword evidence="2 3" id="KW-0732">Signal</keyword>
<keyword evidence="6" id="KW-1185">Reference proteome</keyword>
<feature type="chain" id="PRO_5046589151" evidence="3">
    <location>
        <begin position="27"/>
        <end position="497"/>
    </location>
</feature>
<dbReference type="PROSITE" id="PS01040">
    <property type="entry name" value="SBP_BACTERIAL_5"/>
    <property type="match status" value="1"/>
</dbReference>
<comment type="caution">
    <text evidence="5">The sequence shown here is derived from an EMBL/GenBank/DDBJ whole genome shotgun (WGS) entry which is preliminary data.</text>
</comment>
<dbReference type="Gene3D" id="3.40.190.10">
    <property type="entry name" value="Periplasmic binding protein-like II"/>
    <property type="match status" value="1"/>
</dbReference>
<protein>
    <submittedName>
        <fullName evidence="5">Peptide/nickel transport system substrate-binding protein</fullName>
    </submittedName>
</protein>
<evidence type="ECO:0000256" key="1">
    <source>
        <dbReference type="ARBA" id="ARBA00005695"/>
    </source>
</evidence>
<dbReference type="PIRSF" id="PIRSF002741">
    <property type="entry name" value="MppA"/>
    <property type="match status" value="1"/>
</dbReference>
<dbReference type="CDD" id="cd08494">
    <property type="entry name" value="PBP2_NikA_DppA_OppA_like_6"/>
    <property type="match status" value="1"/>
</dbReference>
<dbReference type="Gene3D" id="3.90.76.10">
    <property type="entry name" value="Dipeptide-binding Protein, Domain 1"/>
    <property type="match status" value="1"/>
</dbReference>
<evidence type="ECO:0000256" key="3">
    <source>
        <dbReference type="SAM" id="SignalP"/>
    </source>
</evidence>
<gene>
    <name evidence="5" type="ORF">J2739_004189</name>
</gene>
<evidence type="ECO:0000259" key="4">
    <source>
        <dbReference type="Pfam" id="PF00496"/>
    </source>
</evidence>
<dbReference type="InterPro" id="IPR030678">
    <property type="entry name" value="Peptide/Ni-bd"/>
</dbReference>
<organism evidence="5 6">
    <name type="scientific">Variovorax soli</name>
    <dbReference type="NCBI Taxonomy" id="376815"/>
    <lineage>
        <taxon>Bacteria</taxon>
        <taxon>Pseudomonadati</taxon>
        <taxon>Pseudomonadota</taxon>
        <taxon>Betaproteobacteria</taxon>
        <taxon>Burkholderiales</taxon>
        <taxon>Comamonadaceae</taxon>
        <taxon>Variovorax</taxon>
    </lineage>
</organism>
<feature type="domain" description="Solute-binding protein family 5" evidence="4">
    <location>
        <begin position="74"/>
        <end position="398"/>
    </location>
</feature>
<feature type="signal peptide" evidence="3">
    <location>
        <begin position="1"/>
        <end position="26"/>
    </location>
</feature>
<evidence type="ECO:0000313" key="5">
    <source>
        <dbReference type="EMBL" id="MDR6538400.1"/>
    </source>
</evidence>
<dbReference type="RefSeq" id="WP_309905148.1">
    <property type="nucleotide sequence ID" value="NZ_JAVDRF010000010.1"/>
</dbReference>
<dbReference type="InterPro" id="IPR000914">
    <property type="entry name" value="SBP_5_dom"/>
</dbReference>
<dbReference type="InterPro" id="IPR039424">
    <property type="entry name" value="SBP_5"/>
</dbReference>
<evidence type="ECO:0000313" key="6">
    <source>
        <dbReference type="Proteomes" id="UP001184230"/>
    </source>
</evidence>
<dbReference type="PANTHER" id="PTHR30290">
    <property type="entry name" value="PERIPLASMIC BINDING COMPONENT OF ABC TRANSPORTER"/>
    <property type="match status" value="1"/>
</dbReference>
<sequence>MLKRRTLLTTAALATVPLALPQAALAQGRKDSLVIGMTLEPPGLDPTTGAASAIAEITHYNIYETLTKINADGKVTPLLAESWEVSPDLKTYTFKLRRGVKFQNGEPFNAQTVKFAFDRAGAEKSTNKDKRTFANLSTQAVDENTVVLINKEIDPDLPFLLGQATAIIVEPKSADTNATKPVGTGPYKLDSWAKGSSVVLSKWDGYRNPGEAKLRRVTFRFISDTAAQAAALMAGDVDVFKPIGTRAVAQFKNNPQFQVIQGGSRAKTILAINSRKKPLNDVRVRRAILAAIDRKAVIEGAADGFGTPIGSHYVPGAPGYVDTTAINPYDVEKAKKLLADAGVKTPLELTMTLPPPPYARQGGEVIAAELAKIGINVKIQNVEWAQWLSNTYGGAHDYDLTIVSHVEPFDLGNYAKPDYYWGYDSKEFTALYAKIKNTANESERNKLLGDAQKLLATDAANGFLYQPQFPSVAKKGVKGLWKESPIFVNDLAALSWS</sequence>
<reference evidence="5 6" key="1">
    <citation type="submission" date="2023-07" db="EMBL/GenBank/DDBJ databases">
        <title>Sorghum-associated microbial communities from plants grown in Nebraska, USA.</title>
        <authorList>
            <person name="Schachtman D."/>
        </authorList>
    </citation>
    <scope>NUCLEOTIDE SEQUENCE [LARGE SCALE GENOMIC DNA]</scope>
    <source>
        <strain evidence="5 6">DS1781</strain>
    </source>
</reference>